<sequence>MEHVNNDLLNNLRKKNDIADELKDLNILVNLIRLFKKELNANEKENWNPLLVSLKSKIRNGEICPGTIDETIGFLDKNWDDKNWGDKNSQSILSFLKERIENLQNEFEILKFNQLNIYAEIKRLNELIVKSYEDIELNYSFECAMLFNQALSYFDKRSHELNYTNIANEAMFEADILERFDEIRTNLGTGRFAPTKIIDLKKEKVYTIQEEDPTISTKPLTLGYKKYLDLKSTDRIYDTLRQMHKCFKDLKICERNYPLSKYCC</sequence>
<keyword evidence="2" id="KW-1185">Reference proteome</keyword>
<reference evidence="1" key="1">
    <citation type="submission" date="2023-04" db="EMBL/GenBank/DDBJ databases">
        <title>Candida boidinii NBRC 1967.</title>
        <authorList>
            <person name="Ichikawa N."/>
            <person name="Sato H."/>
            <person name="Tonouchi N."/>
        </authorList>
    </citation>
    <scope>NUCLEOTIDE SEQUENCE</scope>
    <source>
        <strain evidence="1">NBRC 1967</strain>
    </source>
</reference>
<comment type="caution">
    <text evidence="1">The sequence shown here is derived from an EMBL/GenBank/DDBJ whole genome shotgun (WGS) entry which is preliminary data.</text>
</comment>
<organism evidence="1 2">
    <name type="scientific">Candida boidinii</name>
    <name type="common">Yeast</name>
    <dbReference type="NCBI Taxonomy" id="5477"/>
    <lineage>
        <taxon>Eukaryota</taxon>
        <taxon>Fungi</taxon>
        <taxon>Dikarya</taxon>
        <taxon>Ascomycota</taxon>
        <taxon>Saccharomycotina</taxon>
        <taxon>Pichiomycetes</taxon>
        <taxon>Pichiales</taxon>
        <taxon>Pichiaceae</taxon>
        <taxon>Ogataea</taxon>
        <taxon>Ogataea/Candida clade</taxon>
    </lineage>
</organism>
<protein>
    <submittedName>
        <fullName evidence="1">Unnamed protein product</fullName>
    </submittedName>
</protein>
<name>A0ACB5U6I9_CANBO</name>
<gene>
    <name evidence="1" type="ORF">Cboi01_000610700</name>
</gene>
<accession>A0ACB5U6I9</accession>
<proteinExistence type="predicted"/>
<dbReference type="Proteomes" id="UP001165101">
    <property type="component" value="Unassembled WGS sequence"/>
</dbReference>
<evidence type="ECO:0000313" key="2">
    <source>
        <dbReference type="Proteomes" id="UP001165101"/>
    </source>
</evidence>
<dbReference type="EMBL" id="BSXV01005549">
    <property type="protein sequence ID" value="GMF02439.1"/>
    <property type="molecule type" value="Genomic_DNA"/>
</dbReference>
<evidence type="ECO:0000313" key="1">
    <source>
        <dbReference type="EMBL" id="GMF02439.1"/>
    </source>
</evidence>